<dbReference type="PANTHER" id="PTHR34138">
    <property type="entry name" value="CELL SHAPE-DETERMINING PROTEIN MREC"/>
    <property type="match status" value="1"/>
</dbReference>
<evidence type="ECO:0000256" key="6">
    <source>
        <dbReference type="SAM" id="MobiDB-lite"/>
    </source>
</evidence>
<feature type="region of interest" description="Disordered" evidence="6">
    <location>
        <begin position="265"/>
        <end position="300"/>
    </location>
</feature>
<proteinExistence type="inferred from homology"/>
<dbReference type="InterPro" id="IPR007221">
    <property type="entry name" value="MreC"/>
</dbReference>
<feature type="compositionally biased region" description="Polar residues" evidence="6">
    <location>
        <begin position="285"/>
        <end position="300"/>
    </location>
</feature>
<gene>
    <name evidence="8" type="ORF">CRENPOLYSF1_240048</name>
</gene>
<dbReference type="GO" id="GO:0008360">
    <property type="term" value="P:regulation of cell shape"/>
    <property type="evidence" value="ECO:0007669"/>
    <property type="project" value="UniProtKB-KW"/>
</dbReference>
<dbReference type="GO" id="GO:0005886">
    <property type="term" value="C:plasma membrane"/>
    <property type="evidence" value="ECO:0007669"/>
    <property type="project" value="TreeGrafter"/>
</dbReference>
<dbReference type="InterPro" id="IPR042175">
    <property type="entry name" value="Cell/Rod_MreC_2"/>
</dbReference>
<evidence type="ECO:0000256" key="4">
    <source>
        <dbReference type="ARBA" id="ARBA00032089"/>
    </source>
</evidence>
<dbReference type="InterPro" id="IPR042177">
    <property type="entry name" value="Cell/Rod_1"/>
</dbReference>
<dbReference type="Proteomes" id="UP000195667">
    <property type="component" value="Unassembled WGS sequence"/>
</dbReference>
<comment type="similarity">
    <text evidence="1 5">Belongs to the MreC family.</text>
</comment>
<keyword evidence="3 5" id="KW-0133">Cell shape</keyword>
<evidence type="ECO:0000313" key="9">
    <source>
        <dbReference type="Proteomes" id="UP000195667"/>
    </source>
</evidence>
<dbReference type="RefSeq" id="WP_245807932.1">
    <property type="nucleotide sequence ID" value="NZ_FUKI01000098.1"/>
</dbReference>
<evidence type="ECO:0000256" key="1">
    <source>
        <dbReference type="ARBA" id="ARBA00009369"/>
    </source>
</evidence>
<protein>
    <recommendedName>
        <fullName evidence="2 5">Cell shape-determining protein MreC</fullName>
    </recommendedName>
    <alternativeName>
        <fullName evidence="4 5">Cell shape protein MreC</fullName>
    </alternativeName>
</protein>
<feature type="compositionally biased region" description="Polar residues" evidence="6">
    <location>
        <begin position="266"/>
        <end position="276"/>
    </location>
</feature>
<dbReference type="PANTHER" id="PTHR34138:SF1">
    <property type="entry name" value="CELL SHAPE-DETERMINING PROTEIN MREC"/>
    <property type="match status" value="1"/>
</dbReference>
<evidence type="ECO:0000256" key="5">
    <source>
        <dbReference type="PIRNR" id="PIRNR038471"/>
    </source>
</evidence>
<reference evidence="9" key="1">
    <citation type="submission" date="2017-02" db="EMBL/GenBank/DDBJ databases">
        <authorList>
            <person name="Daims H."/>
        </authorList>
    </citation>
    <scope>NUCLEOTIDE SEQUENCE [LARGE SCALE GENOMIC DNA]</scope>
</reference>
<dbReference type="Gene3D" id="2.40.10.350">
    <property type="entry name" value="Rod shape-determining protein MreC, domain 2"/>
    <property type="match status" value="1"/>
</dbReference>
<evidence type="ECO:0000259" key="7">
    <source>
        <dbReference type="Pfam" id="PF04085"/>
    </source>
</evidence>
<sequence>MALIASIALLITEHKSPRLDPLRSGLSVLIDPLKYLVDMPVMVFKNTQTAISSQTSLKAENKVLREEQYINKSKLLKFDALEKENIRLRALLENSFKLGEQVLIAELLSIKMAPYEHIVVVNKGTRFGVHAQQPVLDTNGIVGQVFRALPFSSEIMLITDLNHAIPVQINRNGLLTIAVGSGQLNRLNLPFLPNNADIRPGDLLITSGLGGTFPPGYPVGVVDDFTPESTKPFPAITATPKAMLDRNRELMIVWTKSTPIPLGVAPTTSEADTKNTVLKPLDTAIPTTTSKPATQKSNHD</sequence>
<dbReference type="PIRSF" id="PIRSF038471">
    <property type="entry name" value="MreC"/>
    <property type="match status" value="1"/>
</dbReference>
<dbReference type="EMBL" id="FUKI01000098">
    <property type="protein sequence ID" value="SJM92119.1"/>
    <property type="molecule type" value="Genomic_DNA"/>
</dbReference>
<dbReference type="NCBIfam" id="TIGR00219">
    <property type="entry name" value="mreC"/>
    <property type="match status" value="1"/>
</dbReference>
<name>A0A1R4H7E4_9GAMM</name>
<evidence type="ECO:0000256" key="2">
    <source>
        <dbReference type="ARBA" id="ARBA00013855"/>
    </source>
</evidence>
<evidence type="ECO:0000256" key="3">
    <source>
        <dbReference type="ARBA" id="ARBA00022960"/>
    </source>
</evidence>
<dbReference type="AlphaFoldDB" id="A0A1R4H7E4"/>
<evidence type="ECO:0000313" key="8">
    <source>
        <dbReference type="EMBL" id="SJM92119.1"/>
    </source>
</evidence>
<feature type="domain" description="Rod shape-determining protein MreC beta-barrel core" evidence="7">
    <location>
        <begin position="112"/>
        <end position="254"/>
    </location>
</feature>
<keyword evidence="9" id="KW-1185">Reference proteome</keyword>
<comment type="function">
    <text evidence="5">Involved in formation and maintenance of cell shape.</text>
</comment>
<dbReference type="Gene3D" id="2.40.10.340">
    <property type="entry name" value="Rod shape-determining protein MreC, domain 1"/>
    <property type="match status" value="1"/>
</dbReference>
<dbReference type="Pfam" id="PF04085">
    <property type="entry name" value="MreC"/>
    <property type="match status" value="1"/>
</dbReference>
<organism evidence="8 9">
    <name type="scientific">Crenothrix polyspora</name>
    <dbReference type="NCBI Taxonomy" id="360316"/>
    <lineage>
        <taxon>Bacteria</taxon>
        <taxon>Pseudomonadati</taxon>
        <taxon>Pseudomonadota</taxon>
        <taxon>Gammaproteobacteria</taxon>
        <taxon>Methylococcales</taxon>
        <taxon>Crenotrichaceae</taxon>
        <taxon>Crenothrix</taxon>
    </lineage>
</organism>
<dbReference type="InterPro" id="IPR055342">
    <property type="entry name" value="MreC_beta-barrel_core"/>
</dbReference>
<accession>A0A1R4H7E4</accession>